<comment type="activity regulation">
    <text evidence="12">Activated by a monovalent cation that binds near, but not in, the active site. The most likely occupant of the site in vivo is potassium. Ion binding induces a conformational change that may alter substrate affinity.</text>
</comment>
<dbReference type="InterPro" id="IPR011611">
    <property type="entry name" value="PfkB_dom"/>
</dbReference>
<keyword evidence="8 12" id="KW-0067">ATP-binding</keyword>
<comment type="catalytic activity">
    <reaction evidence="12">
        <text>D-ribose + ATP = D-ribose 5-phosphate + ADP + H(+)</text>
        <dbReference type="Rhea" id="RHEA:13697"/>
        <dbReference type="ChEBI" id="CHEBI:15378"/>
        <dbReference type="ChEBI" id="CHEBI:30616"/>
        <dbReference type="ChEBI" id="CHEBI:47013"/>
        <dbReference type="ChEBI" id="CHEBI:78346"/>
        <dbReference type="ChEBI" id="CHEBI:456216"/>
        <dbReference type="EC" id="2.7.1.15"/>
    </reaction>
</comment>
<keyword evidence="5 12" id="KW-0479">Metal-binding</keyword>
<evidence type="ECO:0000313" key="14">
    <source>
        <dbReference type="EMBL" id="MFD2797032.1"/>
    </source>
</evidence>
<keyword evidence="10 12" id="KW-0630">Potassium</keyword>
<comment type="pathway">
    <text evidence="12">Carbohydrate metabolism; D-ribose degradation; D-ribose 5-phosphate from beta-D-ribopyranose: step 2/2.</text>
</comment>
<keyword evidence="4 12" id="KW-0808">Transferase</keyword>
<dbReference type="InterPro" id="IPR011877">
    <property type="entry name" value="Ribokinase"/>
</dbReference>
<evidence type="ECO:0000256" key="10">
    <source>
        <dbReference type="ARBA" id="ARBA00022958"/>
    </source>
</evidence>
<dbReference type="InterPro" id="IPR029056">
    <property type="entry name" value="Ribokinase-like"/>
</dbReference>
<gene>
    <name evidence="12" type="primary">rbsK</name>
    <name evidence="14" type="ORF">ACFS27_25975</name>
</gene>
<keyword evidence="11 12" id="KW-0119">Carbohydrate metabolism</keyword>
<dbReference type="InterPro" id="IPR002173">
    <property type="entry name" value="Carboh/pur_kinase_PfkB_CS"/>
</dbReference>
<accession>A0ABW5W1G7</accession>
<feature type="binding site" evidence="12">
    <location>
        <position position="250"/>
    </location>
    <ligand>
        <name>K(+)</name>
        <dbReference type="ChEBI" id="CHEBI:29103"/>
    </ligand>
</feature>
<evidence type="ECO:0000259" key="13">
    <source>
        <dbReference type="Pfam" id="PF00294"/>
    </source>
</evidence>
<organism evidence="14 15">
    <name type="scientific">Promicromonospora vindobonensis</name>
    <dbReference type="NCBI Taxonomy" id="195748"/>
    <lineage>
        <taxon>Bacteria</taxon>
        <taxon>Bacillati</taxon>
        <taxon>Actinomycetota</taxon>
        <taxon>Actinomycetes</taxon>
        <taxon>Micrococcales</taxon>
        <taxon>Promicromonosporaceae</taxon>
        <taxon>Promicromonospora</taxon>
    </lineage>
</organism>
<evidence type="ECO:0000256" key="8">
    <source>
        <dbReference type="ARBA" id="ARBA00022840"/>
    </source>
</evidence>
<proteinExistence type="inferred from homology"/>
<dbReference type="CDD" id="cd01174">
    <property type="entry name" value="ribokinase"/>
    <property type="match status" value="1"/>
</dbReference>
<dbReference type="Gene3D" id="3.40.1190.20">
    <property type="match status" value="1"/>
</dbReference>
<reference evidence="15" key="1">
    <citation type="journal article" date="2019" name="Int. J. Syst. Evol. Microbiol.">
        <title>The Global Catalogue of Microorganisms (GCM) 10K type strain sequencing project: providing services to taxonomists for standard genome sequencing and annotation.</title>
        <authorList>
            <consortium name="The Broad Institute Genomics Platform"/>
            <consortium name="The Broad Institute Genome Sequencing Center for Infectious Disease"/>
            <person name="Wu L."/>
            <person name="Ma J."/>
        </authorList>
    </citation>
    <scope>NUCLEOTIDE SEQUENCE [LARGE SCALE GENOMIC DNA]</scope>
    <source>
        <strain evidence="15">CCM 7044</strain>
    </source>
</reference>
<feature type="binding site" evidence="12">
    <location>
        <position position="295"/>
    </location>
    <ligand>
        <name>K(+)</name>
        <dbReference type="ChEBI" id="CHEBI:29103"/>
    </ligand>
</feature>
<dbReference type="RefSeq" id="WP_377189642.1">
    <property type="nucleotide sequence ID" value="NZ_JBHUOG010000002.1"/>
</dbReference>
<evidence type="ECO:0000256" key="4">
    <source>
        <dbReference type="ARBA" id="ARBA00022679"/>
    </source>
</evidence>
<comment type="function">
    <text evidence="12">Catalyzes the phosphorylation of ribose at O-5 in a reaction requiring ATP and magnesium. The resulting D-ribose-5-phosphate can then be used either for sythesis of nucleotides, histidine, and tryptophan, or as a component of the pentose phosphate pathway.</text>
</comment>
<evidence type="ECO:0000256" key="1">
    <source>
        <dbReference type="ARBA" id="ARBA00005380"/>
    </source>
</evidence>
<keyword evidence="6 12" id="KW-0547">Nucleotide-binding</keyword>
<dbReference type="InterPro" id="IPR002139">
    <property type="entry name" value="Ribo/fructo_kinase"/>
</dbReference>
<comment type="similarity">
    <text evidence="12">Belongs to the carbohydrate kinase PfkB family. Ribokinase subfamily.</text>
</comment>
<keyword evidence="15" id="KW-1185">Reference proteome</keyword>
<dbReference type="EMBL" id="JBHUOG010000002">
    <property type="protein sequence ID" value="MFD2797032.1"/>
    <property type="molecule type" value="Genomic_DNA"/>
</dbReference>
<dbReference type="PANTHER" id="PTHR10584:SF166">
    <property type="entry name" value="RIBOKINASE"/>
    <property type="match status" value="1"/>
</dbReference>
<dbReference type="Proteomes" id="UP001597479">
    <property type="component" value="Unassembled WGS sequence"/>
</dbReference>
<name>A0ABW5W1G7_9MICO</name>
<comment type="similarity">
    <text evidence="1">Belongs to the carbohydrate kinase pfkB family.</text>
</comment>
<comment type="cofactor">
    <cofactor evidence="12">
        <name>Mg(2+)</name>
        <dbReference type="ChEBI" id="CHEBI:18420"/>
    </cofactor>
    <text evidence="12">Requires a divalent cation, most likely magnesium in vivo, as an electrophilic catalyst to aid phosphoryl group transfer. It is the chelate of the metal and the nucleotide that is the actual substrate.</text>
</comment>
<feature type="binding site" evidence="12">
    <location>
        <begin position="255"/>
        <end position="256"/>
    </location>
    <ligand>
        <name>ATP</name>
        <dbReference type="ChEBI" id="CHEBI:30616"/>
    </ligand>
</feature>
<feature type="binding site" evidence="12">
    <location>
        <position position="188"/>
    </location>
    <ligand>
        <name>ATP</name>
        <dbReference type="ChEBI" id="CHEBI:30616"/>
    </ligand>
</feature>
<dbReference type="EC" id="2.7.1.15" evidence="2 12"/>
<feature type="active site" description="Proton acceptor" evidence="12">
    <location>
        <position position="256"/>
    </location>
</feature>
<keyword evidence="12" id="KW-0963">Cytoplasm</keyword>
<dbReference type="SUPFAM" id="SSF53613">
    <property type="entry name" value="Ribokinase-like"/>
    <property type="match status" value="1"/>
</dbReference>
<keyword evidence="9 12" id="KW-0460">Magnesium</keyword>
<evidence type="ECO:0000256" key="12">
    <source>
        <dbReference type="HAMAP-Rule" id="MF_01987"/>
    </source>
</evidence>
<feature type="binding site" evidence="12">
    <location>
        <begin position="224"/>
        <end position="229"/>
    </location>
    <ligand>
        <name>ATP</name>
        <dbReference type="ChEBI" id="CHEBI:30616"/>
    </ligand>
</feature>
<keyword evidence="7 12" id="KW-0418">Kinase</keyword>
<dbReference type="PRINTS" id="PR00990">
    <property type="entry name" value="RIBOKINASE"/>
</dbReference>
<evidence type="ECO:0000256" key="11">
    <source>
        <dbReference type="ARBA" id="ARBA00023277"/>
    </source>
</evidence>
<feature type="domain" description="Carbohydrate kinase PfkB" evidence="13">
    <location>
        <begin position="7"/>
        <end position="293"/>
    </location>
</feature>
<dbReference type="PROSITE" id="PS00584">
    <property type="entry name" value="PFKB_KINASES_2"/>
    <property type="match status" value="1"/>
</dbReference>
<comment type="subunit">
    <text evidence="12">Homodimer.</text>
</comment>
<feature type="binding site" evidence="12">
    <location>
        <position position="289"/>
    </location>
    <ligand>
        <name>K(+)</name>
        <dbReference type="ChEBI" id="CHEBI:29103"/>
    </ligand>
</feature>
<evidence type="ECO:0000256" key="9">
    <source>
        <dbReference type="ARBA" id="ARBA00022842"/>
    </source>
</evidence>
<feature type="binding site" evidence="12">
    <location>
        <position position="286"/>
    </location>
    <ligand>
        <name>K(+)</name>
        <dbReference type="ChEBI" id="CHEBI:29103"/>
    </ligand>
</feature>
<evidence type="ECO:0000256" key="3">
    <source>
        <dbReference type="ARBA" id="ARBA00016943"/>
    </source>
</evidence>
<comment type="subcellular location">
    <subcellularLocation>
        <location evidence="12">Cytoplasm</location>
    </subcellularLocation>
</comment>
<evidence type="ECO:0000256" key="6">
    <source>
        <dbReference type="ARBA" id="ARBA00022741"/>
    </source>
</evidence>
<feature type="binding site" evidence="12">
    <location>
        <position position="252"/>
    </location>
    <ligand>
        <name>K(+)</name>
        <dbReference type="ChEBI" id="CHEBI:29103"/>
    </ligand>
</feature>
<evidence type="ECO:0000256" key="5">
    <source>
        <dbReference type="ARBA" id="ARBA00022723"/>
    </source>
</evidence>
<dbReference type="HAMAP" id="MF_01987">
    <property type="entry name" value="Ribokinase"/>
    <property type="match status" value="1"/>
</dbReference>
<feature type="binding site" evidence="12">
    <location>
        <position position="144"/>
    </location>
    <ligand>
        <name>substrate</name>
    </ligand>
</feature>
<sequence length="333" mass="34171">MPTERPDVAVIGSYAKALVMTADRIPAPGETLIGRDFRGTFGGKGSDMAVQAARLGAGVAYLGVVGDDSYGAEFRDLLTHEGVDLTGLRIAPGTSTGVGFIVKDTAGRNVIVVDPGANAGFSTADVDAAAELVRTADVALAQLEIPLETALHALALAHAAGVTTILNPAPAVDLRHTDLSSVDVLTPNEHEAKVALGLGPDDVVSAKDLGRRLLDLGPRAVIVTLGESGALVVTADRVTEVPPVRVTVVDSNGAGDSFNAALAVALGEGRDLADAARFAGTVAALCCEHWETVPSYQDRTTVEAYLATNLTTTTASTTTTTTTTTTTSTEARR</sequence>
<comment type="caution">
    <text evidence="14">The sequence shown here is derived from an EMBL/GenBank/DDBJ whole genome shotgun (WGS) entry which is preliminary data.</text>
</comment>
<comment type="caution">
    <text evidence="12">Lacks conserved residue(s) required for the propagation of feature annotation.</text>
</comment>
<evidence type="ECO:0000256" key="7">
    <source>
        <dbReference type="ARBA" id="ARBA00022777"/>
    </source>
</evidence>
<dbReference type="PANTHER" id="PTHR10584">
    <property type="entry name" value="SUGAR KINASE"/>
    <property type="match status" value="1"/>
</dbReference>
<dbReference type="GO" id="GO:0004747">
    <property type="term" value="F:ribokinase activity"/>
    <property type="evidence" value="ECO:0007669"/>
    <property type="project" value="UniProtKB-EC"/>
</dbReference>
<protein>
    <recommendedName>
        <fullName evidence="3 12">Ribokinase</fullName>
        <shortName evidence="12">RK</shortName>
        <ecNumber evidence="2 12">2.7.1.15</ecNumber>
    </recommendedName>
</protein>
<evidence type="ECO:0000313" key="15">
    <source>
        <dbReference type="Proteomes" id="UP001597479"/>
    </source>
</evidence>
<dbReference type="Pfam" id="PF00294">
    <property type="entry name" value="PfkB"/>
    <property type="match status" value="1"/>
</dbReference>
<feature type="binding site" evidence="12">
    <location>
        <position position="256"/>
    </location>
    <ligand>
        <name>substrate</name>
    </ligand>
</feature>
<evidence type="ECO:0000256" key="2">
    <source>
        <dbReference type="ARBA" id="ARBA00012035"/>
    </source>
</evidence>